<dbReference type="AlphaFoldDB" id="A0A2U3QEP7"/>
<evidence type="ECO:0008006" key="3">
    <source>
        <dbReference type="Google" id="ProtNLM"/>
    </source>
</evidence>
<accession>A0A2U3QEP7</accession>
<evidence type="ECO:0000313" key="2">
    <source>
        <dbReference type="Proteomes" id="UP000245125"/>
    </source>
</evidence>
<keyword evidence="2" id="KW-1185">Reference proteome</keyword>
<reference evidence="2" key="1">
    <citation type="submission" date="2018-03" db="EMBL/GenBank/DDBJ databases">
        <authorList>
            <person name="Zecchin S."/>
        </authorList>
    </citation>
    <scope>NUCLEOTIDE SEQUENCE [LARGE SCALE GENOMIC DNA]</scope>
</reference>
<protein>
    <recommendedName>
        <fullName evidence="3">SAP domain-containing protein</fullName>
    </recommendedName>
</protein>
<sequence length="62" mass="7122">MQLIEVKRIASKHGIKTGKMKKEEVIRAIQRSEGNFDCFGSAYSGECTQEECLWRKDCLNKV</sequence>
<dbReference type="Proteomes" id="UP000245125">
    <property type="component" value="Unassembled WGS sequence"/>
</dbReference>
<organism evidence="1 2">
    <name type="scientific">Candidatus Sulfobium mesophilum</name>
    <dbReference type="NCBI Taxonomy" id="2016548"/>
    <lineage>
        <taxon>Bacteria</taxon>
        <taxon>Pseudomonadati</taxon>
        <taxon>Nitrospirota</taxon>
        <taxon>Nitrospiria</taxon>
        <taxon>Nitrospirales</taxon>
        <taxon>Nitrospiraceae</taxon>
        <taxon>Candidatus Sulfobium</taxon>
    </lineage>
</organism>
<proteinExistence type="predicted"/>
<dbReference type="OrthoDB" id="1687780at2"/>
<gene>
    <name evidence="1" type="ORF">NBG4_120006</name>
</gene>
<evidence type="ECO:0000313" key="1">
    <source>
        <dbReference type="EMBL" id="SPP99799.1"/>
    </source>
</evidence>
<dbReference type="EMBL" id="OUUY01000024">
    <property type="protein sequence ID" value="SPP99799.1"/>
    <property type="molecule type" value="Genomic_DNA"/>
</dbReference>
<name>A0A2U3QEP7_9BACT</name>